<dbReference type="Proteomes" id="UP000183508">
    <property type="component" value="Unassembled WGS sequence"/>
</dbReference>
<reference evidence="2" key="1">
    <citation type="submission" date="2016-10" db="EMBL/GenBank/DDBJ databases">
        <authorList>
            <person name="Varghese N."/>
        </authorList>
    </citation>
    <scope>NUCLEOTIDE SEQUENCE [LARGE SCALE GENOMIC DNA]</scope>
    <source>
        <strain evidence="2">DSM 17980</strain>
    </source>
</reference>
<dbReference type="CDD" id="cd10912">
    <property type="entry name" value="PIN_YacP-like"/>
    <property type="match status" value="1"/>
</dbReference>
<dbReference type="InterPro" id="IPR010298">
    <property type="entry name" value="YacP-like"/>
</dbReference>
<dbReference type="Pfam" id="PF05991">
    <property type="entry name" value="NYN_YacP"/>
    <property type="match status" value="1"/>
</dbReference>
<accession>A0A1I7I610</accession>
<evidence type="ECO:0000313" key="1">
    <source>
        <dbReference type="EMBL" id="SFU68364.1"/>
    </source>
</evidence>
<evidence type="ECO:0000313" key="2">
    <source>
        <dbReference type="Proteomes" id="UP000183508"/>
    </source>
</evidence>
<sequence>MVDGYNVIARMNHISLRDVEDVDEQRERLVASLAEYAAYAGEDVIVVFDAHHTGEPERAYHVGPVMVVYTAYGETADQYIEREVYRLRDIYRQVTVATSDAAEQQVAFGGGALRISADGLLRRVEEMRAAVRAITEERTQPAPPRVMDHLQREVASILESWRRQQD</sequence>
<proteinExistence type="predicted"/>
<protein>
    <recommendedName>
        <fullName evidence="3">YacP-like NYN domain-containing protein</fullName>
    </recommendedName>
</protein>
<gene>
    <name evidence="1" type="ORF">SAMN05421543_10617</name>
</gene>
<keyword evidence="2" id="KW-1185">Reference proteome</keyword>
<dbReference type="STRING" id="392015.SAMN05421543_10617"/>
<dbReference type="AlphaFoldDB" id="A0A1I7I610"/>
<organism evidence="1 2">
    <name type="scientific">Alicyclobacillus macrosporangiidus</name>
    <dbReference type="NCBI Taxonomy" id="392015"/>
    <lineage>
        <taxon>Bacteria</taxon>
        <taxon>Bacillati</taxon>
        <taxon>Bacillota</taxon>
        <taxon>Bacilli</taxon>
        <taxon>Bacillales</taxon>
        <taxon>Alicyclobacillaceae</taxon>
        <taxon>Alicyclobacillus</taxon>
    </lineage>
</organism>
<evidence type="ECO:0008006" key="3">
    <source>
        <dbReference type="Google" id="ProtNLM"/>
    </source>
</evidence>
<dbReference type="PANTHER" id="PTHR34547">
    <property type="entry name" value="YACP-LIKE NYN DOMAIN PROTEIN"/>
    <property type="match status" value="1"/>
</dbReference>
<dbReference type="PANTHER" id="PTHR34547:SF1">
    <property type="entry name" value="YACP-LIKE NYN DOMAIN PROTEIN"/>
    <property type="match status" value="1"/>
</dbReference>
<dbReference type="EMBL" id="FPBV01000006">
    <property type="protein sequence ID" value="SFU68364.1"/>
    <property type="molecule type" value="Genomic_DNA"/>
</dbReference>
<name>A0A1I7I610_9BACL</name>